<evidence type="ECO:0000256" key="1">
    <source>
        <dbReference type="SAM" id="MobiDB-lite"/>
    </source>
</evidence>
<evidence type="ECO:0000313" key="3">
    <source>
        <dbReference type="Proteomes" id="UP001165121"/>
    </source>
</evidence>
<sequence length="397" mass="44787">MPKDLFAGNPCPSLRVSKEDKRQLIDLVDDLLAEQFQMYEEYVAVDNRRVNEQRWKHVKSKEDLHVYEDRFHQKTTYPNTMPDKSEKPLMLRVGTVSGRLNELMFGVVNPTLDTVRIQASYMHDGDTATVICPIMEPSEEDPFYSLVIKWMPLDAPLKCTSVIKPRDFVYIEATGILHFSNGDRVGYHLKQSIGLPQAKPQPNVIRAKLSYCSFYRQSHANVIDVFGTSTIATGGTIGRFVSIRITTEALLSTYNLVFCAQMKKMSWMLQQQRSMGLQRGRNKSCVMCNKNTSSGLISRIGKSTCNLCYGSVCHSCRINWRISFIALGGRLVQRKIAFCATCISKASICDPMQAARHQATGFQAYKPLPTASRSDTTEVSNFSNISHSDPVEASDWH</sequence>
<dbReference type="OrthoDB" id="103575at2759"/>
<keyword evidence="3" id="KW-1185">Reference proteome</keyword>
<evidence type="ECO:0000313" key="2">
    <source>
        <dbReference type="EMBL" id="GMF45153.1"/>
    </source>
</evidence>
<dbReference type="InterPro" id="IPR023393">
    <property type="entry name" value="START-like_dom_sf"/>
</dbReference>
<dbReference type="PANTHER" id="PTHR13510:SF44">
    <property type="entry name" value="RABENOSYN-5"/>
    <property type="match status" value="1"/>
</dbReference>
<comment type="caution">
    <text evidence="2">The sequence shown here is derived from an EMBL/GenBank/DDBJ whole genome shotgun (WGS) entry which is preliminary data.</text>
</comment>
<feature type="compositionally biased region" description="Polar residues" evidence="1">
    <location>
        <begin position="373"/>
        <end position="387"/>
    </location>
</feature>
<proteinExistence type="predicted"/>
<feature type="region of interest" description="Disordered" evidence="1">
    <location>
        <begin position="373"/>
        <end position="397"/>
    </location>
</feature>
<reference evidence="2" key="1">
    <citation type="submission" date="2023-04" db="EMBL/GenBank/DDBJ databases">
        <title>Phytophthora fragariaefolia NBRC 109709.</title>
        <authorList>
            <person name="Ichikawa N."/>
            <person name="Sato H."/>
            <person name="Tonouchi N."/>
        </authorList>
    </citation>
    <scope>NUCLEOTIDE SEQUENCE</scope>
    <source>
        <strain evidence="2">NBRC 109709</strain>
    </source>
</reference>
<gene>
    <name evidence="2" type="ORF">Pfra01_001603200</name>
</gene>
<dbReference type="Gene3D" id="3.30.530.20">
    <property type="match status" value="1"/>
</dbReference>
<name>A0A9W6XTH4_9STRA</name>
<organism evidence="2 3">
    <name type="scientific">Phytophthora fragariaefolia</name>
    <dbReference type="NCBI Taxonomy" id="1490495"/>
    <lineage>
        <taxon>Eukaryota</taxon>
        <taxon>Sar</taxon>
        <taxon>Stramenopiles</taxon>
        <taxon>Oomycota</taxon>
        <taxon>Peronosporomycetes</taxon>
        <taxon>Peronosporales</taxon>
        <taxon>Peronosporaceae</taxon>
        <taxon>Phytophthora</taxon>
    </lineage>
</organism>
<dbReference type="AlphaFoldDB" id="A0A9W6XTH4"/>
<dbReference type="Proteomes" id="UP001165121">
    <property type="component" value="Unassembled WGS sequence"/>
</dbReference>
<dbReference type="InterPro" id="IPR052727">
    <property type="entry name" value="Rab4/Rab5_effector"/>
</dbReference>
<dbReference type="PANTHER" id="PTHR13510">
    <property type="entry name" value="FYVE-FINGER-CONTAINING RAB5 EFFECTOR PROTEIN RABENOSYN-5-RELATED"/>
    <property type="match status" value="1"/>
</dbReference>
<protein>
    <submittedName>
        <fullName evidence="2">Unnamed protein product</fullName>
    </submittedName>
</protein>
<accession>A0A9W6XTH4</accession>
<dbReference type="EMBL" id="BSXT01001790">
    <property type="protein sequence ID" value="GMF45153.1"/>
    <property type="molecule type" value="Genomic_DNA"/>
</dbReference>